<keyword evidence="3" id="KW-1185">Reference proteome</keyword>
<protein>
    <recommendedName>
        <fullName evidence="4">Transposase</fullName>
    </recommendedName>
</protein>
<evidence type="ECO:0000313" key="2">
    <source>
        <dbReference type="EMBL" id="GAA5068645.1"/>
    </source>
</evidence>
<evidence type="ECO:0000313" key="3">
    <source>
        <dbReference type="Proteomes" id="UP001500124"/>
    </source>
</evidence>
<gene>
    <name evidence="2" type="ORF">GCM10023336_52020</name>
</gene>
<name>A0ABP9L0X1_9ACTN</name>
<feature type="region of interest" description="Disordered" evidence="1">
    <location>
        <begin position="1"/>
        <end position="28"/>
    </location>
</feature>
<dbReference type="Proteomes" id="UP001500124">
    <property type="component" value="Unassembled WGS sequence"/>
</dbReference>
<evidence type="ECO:0008006" key="4">
    <source>
        <dbReference type="Google" id="ProtNLM"/>
    </source>
</evidence>
<reference evidence="3" key="1">
    <citation type="journal article" date="2019" name="Int. J. Syst. Evol. Microbiol.">
        <title>The Global Catalogue of Microorganisms (GCM) 10K type strain sequencing project: providing services to taxonomists for standard genome sequencing and annotation.</title>
        <authorList>
            <consortium name="The Broad Institute Genomics Platform"/>
            <consortium name="The Broad Institute Genome Sequencing Center for Infectious Disease"/>
            <person name="Wu L."/>
            <person name="Ma J."/>
        </authorList>
    </citation>
    <scope>NUCLEOTIDE SEQUENCE [LARGE SCALE GENOMIC DNA]</scope>
    <source>
        <strain evidence="3">JCM 18410</strain>
    </source>
</reference>
<organism evidence="2 3">
    <name type="scientific">Streptomyces similanensis</name>
    <dbReference type="NCBI Taxonomy" id="1274988"/>
    <lineage>
        <taxon>Bacteria</taxon>
        <taxon>Bacillati</taxon>
        <taxon>Actinomycetota</taxon>
        <taxon>Actinomycetes</taxon>
        <taxon>Kitasatosporales</taxon>
        <taxon>Streptomycetaceae</taxon>
        <taxon>Streptomyces</taxon>
    </lineage>
</organism>
<feature type="region of interest" description="Disordered" evidence="1">
    <location>
        <begin position="111"/>
        <end position="132"/>
    </location>
</feature>
<sequence>MQKVPDSGESSGVAPPNVGRWSCGTTWPTEKPRPLCAVVIQDTARCQSKLIARAPIGIQTPGAAAGTASQTSNRWDGVQQWQELDDVMAVATGVRDDERGAMAVDDQMVLGAGTGTVDGRGADAIPPSRART</sequence>
<evidence type="ECO:0000256" key="1">
    <source>
        <dbReference type="SAM" id="MobiDB-lite"/>
    </source>
</evidence>
<accession>A0ABP9L0X1</accession>
<comment type="caution">
    <text evidence="2">The sequence shown here is derived from an EMBL/GenBank/DDBJ whole genome shotgun (WGS) entry which is preliminary data.</text>
</comment>
<proteinExistence type="predicted"/>
<dbReference type="EMBL" id="BAABKC010000079">
    <property type="protein sequence ID" value="GAA5068645.1"/>
    <property type="molecule type" value="Genomic_DNA"/>
</dbReference>